<dbReference type="Pfam" id="PF08281">
    <property type="entry name" value="Sigma70_r4_2"/>
    <property type="match status" value="1"/>
</dbReference>
<dbReference type="InterPro" id="IPR014327">
    <property type="entry name" value="RNA_pol_sigma70_bacteroid"/>
</dbReference>
<accession>A0A4Y9IKQ8</accession>
<organism evidence="7 8">
    <name type="scientific">Dysgonomonas mossii</name>
    <dbReference type="NCBI Taxonomy" id="163665"/>
    <lineage>
        <taxon>Bacteria</taxon>
        <taxon>Pseudomonadati</taxon>
        <taxon>Bacteroidota</taxon>
        <taxon>Bacteroidia</taxon>
        <taxon>Bacteroidales</taxon>
        <taxon>Dysgonomonadaceae</taxon>
        <taxon>Dysgonomonas</taxon>
    </lineage>
</organism>
<evidence type="ECO:0000313" key="8">
    <source>
        <dbReference type="Proteomes" id="UP000298285"/>
    </source>
</evidence>
<evidence type="ECO:0000313" key="7">
    <source>
        <dbReference type="EMBL" id="TFU88912.1"/>
    </source>
</evidence>
<keyword evidence="4" id="KW-0804">Transcription</keyword>
<evidence type="ECO:0000256" key="2">
    <source>
        <dbReference type="ARBA" id="ARBA00023015"/>
    </source>
</evidence>
<dbReference type="InterPro" id="IPR013324">
    <property type="entry name" value="RNA_pol_sigma_r3/r4-like"/>
</dbReference>
<dbReference type="Gene3D" id="1.10.10.10">
    <property type="entry name" value="Winged helix-like DNA-binding domain superfamily/Winged helix DNA-binding domain"/>
    <property type="match status" value="1"/>
</dbReference>
<dbReference type="InterPro" id="IPR013325">
    <property type="entry name" value="RNA_pol_sigma_r2"/>
</dbReference>
<evidence type="ECO:0000256" key="3">
    <source>
        <dbReference type="ARBA" id="ARBA00023082"/>
    </source>
</evidence>
<dbReference type="InterPro" id="IPR039425">
    <property type="entry name" value="RNA_pol_sigma-70-like"/>
</dbReference>
<dbReference type="GO" id="GO:0016987">
    <property type="term" value="F:sigma factor activity"/>
    <property type="evidence" value="ECO:0007669"/>
    <property type="project" value="UniProtKB-KW"/>
</dbReference>
<evidence type="ECO:0000256" key="1">
    <source>
        <dbReference type="ARBA" id="ARBA00010641"/>
    </source>
</evidence>
<proteinExistence type="inferred from homology"/>
<dbReference type="Pfam" id="PF04542">
    <property type="entry name" value="Sigma70_r2"/>
    <property type="match status" value="1"/>
</dbReference>
<dbReference type="GO" id="GO:0003677">
    <property type="term" value="F:DNA binding"/>
    <property type="evidence" value="ECO:0007669"/>
    <property type="project" value="InterPro"/>
</dbReference>
<dbReference type="PANTHER" id="PTHR43133:SF46">
    <property type="entry name" value="RNA POLYMERASE SIGMA-70 FACTOR ECF SUBFAMILY"/>
    <property type="match status" value="1"/>
</dbReference>
<feature type="domain" description="RNA polymerase sigma factor 70 region 4 type 2" evidence="6">
    <location>
        <begin position="116"/>
        <end position="167"/>
    </location>
</feature>
<dbReference type="PRINTS" id="PR00038">
    <property type="entry name" value="HTHLUXR"/>
</dbReference>
<dbReference type="InterPro" id="IPR013249">
    <property type="entry name" value="RNA_pol_sigma70_r4_t2"/>
</dbReference>
<sequence>MDIEKEYLLNISKGNTKAFDSLFILHYPRVKNFIMSLVKNEEDARDLSQDIFLKIWNNREKLPEIQYFRTYLFQMSKNAVFDFFKENTLFDDYDGGYKIKDFDSLEESIEARDLEMLIDTLVESMPEQRKKIYKMSRKEGFTNEEISIKLEISKRTVETHISSALKDIRKLLMNIVLFFY</sequence>
<evidence type="ECO:0000256" key="4">
    <source>
        <dbReference type="ARBA" id="ARBA00023163"/>
    </source>
</evidence>
<dbReference type="OrthoDB" id="9782991at2"/>
<keyword evidence="3" id="KW-0731">Sigma factor</keyword>
<dbReference type="InterPro" id="IPR000792">
    <property type="entry name" value="Tscrpt_reg_LuxR_C"/>
</dbReference>
<name>A0A4Y9IKQ8_9BACT</name>
<dbReference type="NCBIfam" id="TIGR02985">
    <property type="entry name" value="Sig70_bacteroi1"/>
    <property type="match status" value="1"/>
</dbReference>
<dbReference type="NCBIfam" id="TIGR02937">
    <property type="entry name" value="sigma70-ECF"/>
    <property type="match status" value="1"/>
</dbReference>
<dbReference type="EMBL" id="SPPK01000004">
    <property type="protein sequence ID" value="TFU88912.1"/>
    <property type="molecule type" value="Genomic_DNA"/>
</dbReference>
<dbReference type="SUPFAM" id="SSF88946">
    <property type="entry name" value="Sigma2 domain of RNA polymerase sigma factors"/>
    <property type="match status" value="1"/>
</dbReference>
<dbReference type="Proteomes" id="UP000298285">
    <property type="component" value="Unassembled WGS sequence"/>
</dbReference>
<protein>
    <submittedName>
        <fullName evidence="7">RNA polymerase sigma-70 factor</fullName>
    </submittedName>
</protein>
<feature type="domain" description="RNA polymerase sigma-70 region 2" evidence="5">
    <location>
        <begin position="24"/>
        <end position="87"/>
    </location>
</feature>
<keyword evidence="2" id="KW-0805">Transcription regulation</keyword>
<dbReference type="GO" id="GO:0006352">
    <property type="term" value="P:DNA-templated transcription initiation"/>
    <property type="evidence" value="ECO:0007669"/>
    <property type="project" value="InterPro"/>
</dbReference>
<dbReference type="AlphaFoldDB" id="A0A4Y9IKQ8"/>
<dbReference type="SUPFAM" id="SSF88659">
    <property type="entry name" value="Sigma3 and sigma4 domains of RNA polymerase sigma factors"/>
    <property type="match status" value="1"/>
</dbReference>
<dbReference type="Gene3D" id="1.10.1740.10">
    <property type="match status" value="1"/>
</dbReference>
<evidence type="ECO:0000259" key="5">
    <source>
        <dbReference type="Pfam" id="PF04542"/>
    </source>
</evidence>
<gene>
    <name evidence="7" type="ORF">E4T88_13685</name>
</gene>
<reference evidence="7 8" key="1">
    <citation type="submission" date="2019-03" db="EMBL/GenBank/DDBJ databases">
        <title>Diversity of the mouse oral microbiome.</title>
        <authorList>
            <person name="Joseph S."/>
            <person name="Aduse-Opoku J."/>
            <person name="Curtis M."/>
            <person name="Wade W."/>
            <person name="Hashim A."/>
        </authorList>
    </citation>
    <scope>NUCLEOTIDE SEQUENCE [LARGE SCALE GENOMIC DNA]</scope>
    <source>
        <strain evidence="7 8">P11</strain>
    </source>
</reference>
<dbReference type="RefSeq" id="WP_135106353.1">
    <property type="nucleotide sequence ID" value="NZ_JADGKW010000004.1"/>
</dbReference>
<comment type="similarity">
    <text evidence="1">Belongs to the sigma-70 factor family. ECF subfamily.</text>
</comment>
<dbReference type="InterPro" id="IPR007627">
    <property type="entry name" value="RNA_pol_sigma70_r2"/>
</dbReference>
<evidence type="ECO:0000259" key="6">
    <source>
        <dbReference type="Pfam" id="PF08281"/>
    </source>
</evidence>
<comment type="caution">
    <text evidence="7">The sequence shown here is derived from an EMBL/GenBank/DDBJ whole genome shotgun (WGS) entry which is preliminary data.</text>
</comment>
<dbReference type="PANTHER" id="PTHR43133">
    <property type="entry name" value="RNA POLYMERASE ECF-TYPE SIGMA FACTO"/>
    <property type="match status" value="1"/>
</dbReference>
<dbReference type="InterPro" id="IPR036388">
    <property type="entry name" value="WH-like_DNA-bd_sf"/>
</dbReference>
<dbReference type="InterPro" id="IPR014284">
    <property type="entry name" value="RNA_pol_sigma-70_dom"/>
</dbReference>